<keyword evidence="3" id="KW-0813">Transport</keyword>
<dbReference type="AlphaFoldDB" id="A0A7W9ALM6"/>
<protein>
    <submittedName>
        <fullName evidence="8">Adhesin transport system outer membrane protein</fullName>
    </submittedName>
</protein>
<dbReference type="Pfam" id="PF02321">
    <property type="entry name" value="OEP"/>
    <property type="match status" value="2"/>
</dbReference>
<comment type="caution">
    <text evidence="8">The sequence shown here is derived from an EMBL/GenBank/DDBJ whole genome shotgun (WGS) entry which is preliminary data.</text>
</comment>
<organism evidence="8 9">
    <name type="scientific">Sphingobium boeckii</name>
    <dbReference type="NCBI Taxonomy" id="1082345"/>
    <lineage>
        <taxon>Bacteria</taxon>
        <taxon>Pseudomonadati</taxon>
        <taxon>Pseudomonadota</taxon>
        <taxon>Alphaproteobacteria</taxon>
        <taxon>Sphingomonadales</taxon>
        <taxon>Sphingomonadaceae</taxon>
        <taxon>Sphingobium</taxon>
    </lineage>
</organism>
<dbReference type="SUPFAM" id="SSF56954">
    <property type="entry name" value="Outer membrane efflux proteins (OEP)"/>
    <property type="match status" value="1"/>
</dbReference>
<dbReference type="Proteomes" id="UP000549617">
    <property type="component" value="Unassembled WGS sequence"/>
</dbReference>
<gene>
    <name evidence="8" type="ORF">FHS49_003713</name>
</gene>
<comment type="subcellular location">
    <subcellularLocation>
        <location evidence="1">Cell outer membrane</location>
    </subcellularLocation>
</comment>
<evidence type="ECO:0000313" key="9">
    <source>
        <dbReference type="Proteomes" id="UP000549617"/>
    </source>
</evidence>
<dbReference type="EMBL" id="JACIJC010000007">
    <property type="protein sequence ID" value="MBB5687669.1"/>
    <property type="molecule type" value="Genomic_DNA"/>
</dbReference>
<sequence length="405" mass="44970">MAALLVACFPAAAWGAPIEEAVRKGLAINPEVRAAQSDAKAADTDVEIAKGGYYPSVSVSGGPRSIDLDGVAYDVTAAQMLYDWGRVGSTVDSARAARRKLDQQALVKIDEAALDIVETYLDILVTERQIDALNAHIRRLDEIKDMTEARSEGGYADRSEAERADLEMARAWEQLAVEQGALRDARSQYRLLVGDEADGLEEPSPASVPGYVARSDLTAIILDSPVYRRALEDTKSAQASLKEARSSLLPQLNLEASTVRRDIGGRAENDSVIALRFRMNNLQGFSNFLRPKGARQRVESAQWNEAAVQRETRRQVQNLFDSADMMRWREEALRRQIKTSDEVGGTYLEQFKVGRRDVIDLLSVQRERFDADRQLISLHIDELRVQYRAAAKLGLIGPLLENGLR</sequence>
<evidence type="ECO:0000256" key="7">
    <source>
        <dbReference type="ARBA" id="ARBA00023237"/>
    </source>
</evidence>
<evidence type="ECO:0000256" key="3">
    <source>
        <dbReference type="ARBA" id="ARBA00022448"/>
    </source>
</evidence>
<proteinExistence type="inferred from homology"/>
<keyword evidence="6" id="KW-0472">Membrane</keyword>
<dbReference type="GO" id="GO:0015288">
    <property type="term" value="F:porin activity"/>
    <property type="evidence" value="ECO:0007669"/>
    <property type="project" value="TreeGrafter"/>
</dbReference>
<dbReference type="PANTHER" id="PTHR30026">
    <property type="entry name" value="OUTER MEMBRANE PROTEIN TOLC"/>
    <property type="match status" value="1"/>
</dbReference>
<dbReference type="RefSeq" id="WP_221240583.1">
    <property type="nucleotide sequence ID" value="NZ_JACIJC010000007.1"/>
</dbReference>
<comment type="similarity">
    <text evidence="2">Belongs to the outer membrane factor (OMF) (TC 1.B.17) family.</text>
</comment>
<dbReference type="GO" id="GO:0009279">
    <property type="term" value="C:cell outer membrane"/>
    <property type="evidence" value="ECO:0007669"/>
    <property type="project" value="UniProtKB-SubCell"/>
</dbReference>
<dbReference type="GO" id="GO:0015562">
    <property type="term" value="F:efflux transmembrane transporter activity"/>
    <property type="evidence" value="ECO:0007669"/>
    <property type="project" value="InterPro"/>
</dbReference>
<evidence type="ECO:0000256" key="1">
    <source>
        <dbReference type="ARBA" id="ARBA00004442"/>
    </source>
</evidence>
<evidence type="ECO:0000256" key="2">
    <source>
        <dbReference type="ARBA" id="ARBA00007613"/>
    </source>
</evidence>
<dbReference type="GO" id="GO:1990281">
    <property type="term" value="C:efflux pump complex"/>
    <property type="evidence" value="ECO:0007669"/>
    <property type="project" value="TreeGrafter"/>
</dbReference>
<dbReference type="PANTHER" id="PTHR30026:SF22">
    <property type="entry name" value="OUTER MEMBRANE EFFLUX PROTEIN"/>
    <property type="match status" value="1"/>
</dbReference>
<keyword evidence="5" id="KW-0812">Transmembrane</keyword>
<dbReference type="Gene3D" id="1.20.1600.10">
    <property type="entry name" value="Outer membrane efflux proteins (OEP)"/>
    <property type="match status" value="1"/>
</dbReference>
<dbReference type="InterPro" id="IPR051906">
    <property type="entry name" value="TolC-like"/>
</dbReference>
<evidence type="ECO:0000256" key="6">
    <source>
        <dbReference type="ARBA" id="ARBA00023136"/>
    </source>
</evidence>
<accession>A0A7W9ALM6</accession>
<evidence type="ECO:0000313" key="8">
    <source>
        <dbReference type="EMBL" id="MBB5687669.1"/>
    </source>
</evidence>
<evidence type="ECO:0000256" key="5">
    <source>
        <dbReference type="ARBA" id="ARBA00022692"/>
    </source>
</evidence>
<keyword evidence="4" id="KW-1134">Transmembrane beta strand</keyword>
<dbReference type="InterPro" id="IPR003423">
    <property type="entry name" value="OMP_efflux"/>
</dbReference>
<keyword evidence="7" id="KW-0998">Cell outer membrane</keyword>
<name>A0A7W9ALM6_9SPHN</name>
<keyword evidence="9" id="KW-1185">Reference proteome</keyword>
<evidence type="ECO:0000256" key="4">
    <source>
        <dbReference type="ARBA" id="ARBA00022452"/>
    </source>
</evidence>
<reference evidence="8 9" key="1">
    <citation type="submission" date="2020-08" db="EMBL/GenBank/DDBJ databases">
        <title>Genomic Encyclopedia of Type Strains, Phase IV (KMG-IV): sequencing the most valuable type-strain genomes for metagenomic binning, comparative biology and taxonomic classification.</title>
        <authorList>
            <person name="Goeker M."/>
        </authorList>
    </citation>
    <scope>NUCLEOTIDE SEQUENCE [LARGE SCALE GENOMIC DNA]</scope>
    <source>
        <strain evidence="8 9">DSM 25079</strain>
    </source>
</reference>